<dbReference type="Proteomes" id="UP001415857">
    <property type="component" value="Unassembled WGS sequence"/>
</dbReference>
<protein>
    <submittedName>
        <fullName evidence="2">Uncharacterized protein</fullName>
    </submittedName>
</protein>
<feature type="compositionally biased region" description="Polar residues" evidence="1">
    <location>
        <begin position="48"/>
        <end position="57"/>
    </location>
</feature>
<comment type="caution">
    <text evidence="2">The sequence shown here is derived from an EMBL/GenBank/DDBJ whole genome shotgun (WGS) entry which is preliminary data.</text>
</comment>
<evidence type="ECO:0000313" key="3">
    <source>
        <dbReference type="Proteomes" id="UP001415857"/>
    </source>
</evidence>
<accession>A0AAP0X5K2</accession>
<gene>
    <name evidence="2" type="ORF">L1049_008378</name>
</gene>
<sequence>MEDSVTEDERLVLPMNPSSSRGAKEEKHEEKRYEEAKRGGAEERGSGIISSFISNLVSGGGAHEDKVDKDHNGEDRGKASEGKDEEKGGGLIDQLISNLVSPLSPKPGDVTERKVEVFDGENRGRSEVEGGEKEDSGGEKAKGDKANEQAKTEDEGGGGIIDNIISHLPTSLPDAAAPSTEEASILIHSIVHD</sequence>
<organism evidence="2 3">
    <name type="scientific">Liquidambar formosana</name>
    <name type="common">Formosan gum</name>
    <dbReference type="NCBI Taxonomy" id="63359"/>
    <lineage>
        <taxon>Eukaryota</taxon>
        <taxon>Viridiplantae</taxon>
        <taxon>Streptophyta</taxon>
        <taxon>Embryophyta</taxon>
        <taxon>Tracheophyta</taxon>
        <taxon>Spermatophyta</taxon>
        <taxon>Magnoliopsida</taxon>
        <taxon>eudicotyledons</taxon>
        <taxon>Gunneridae</taxon>
        <taxon>Pentapetalae</taxon>
        <taxon>Saxifragales</taxon>
        <taxon>Altingiaceae</taxon>
        <taxon>Liquidambar</taxon>
    </lineage>
</organism>
<feature type="compositionally biased region" description="Basic and acidic residues" evidence="1">
    <location>
        <begin position="22"/>
        <end position="45"/>
    </location>
</feature>
<feature type="compositionally biased region" description="Basic and acidic residues" evidence="1">
    <location>
        <begin position="62"/>
        <end position="88"/>
    </location>
</feature>
<dbReference type="AlphaFoldDB" id="A0AAP0X5K2"/>
<evidence type="ECO:0000256" key="1">
    <source>
        <dbReference type="SAM" id="MobiDB-lite"/>
    </source>
</evidence>
<feature type="compositionally biased region" description="Basic and acidic residues" evidence="1">
    <location>
        <begin position="109"/>
        <end position="154"/>
    </location>
</feature>
<keyword evidence="3" id="KW-1185">Reference proteome</keyword>
<evidence type="ECO:0000313" key="2">
    <source>
        <dbReference type="EMBL" id="KAK9290212.1"/>
    </source>
</evidence>
<reference evidence="2 3" key="1">
    <citation type="journal article" date="2024" name="Plant J.">
        <title>Genome sequences and population genomics reveal climatic adaptation and genomic divergence between two closely related sweetgum species.</title>
        <authorList>
            <person name="Xu W.Q."/>
            <person name="Ren C.Q."/>
            <person name="Zhang X.Y."/>
            <person name="Comes H.P."/>
            <person name="Liu X.H."/>
            <person name="Li Y.G."/>
            <person name="Kettle C.J."/>
            <person name="Jalonen R."/>
            <person name="Gaisberger H."/>
            <person name="Ma Y.Z."/>
            <person name="Qiu Y.X."/>
        </authorList>
    </citation>
    <scope>NUCLEOTIDE SEQUENCE [LARGE SCALE GENOMIC DNA]</scope>
    <source>
        <strain evidence="2">Hangzhou</strain>
    </source>
</reference>
<dbReference type="EMBL" id="JBBPBK010000002">
    <property type="protein sequence ID" value="KAK9290212.1"/>
    <property type="molecule type" value="Genomic_DNA"/>
</dbReference>
<name>A0AAP0X5K2_LIQFO</name>
<feature type="region of interest" description="Disordered" evidence="1">
    <location>
        <begin position="1"/>
        <end position="165"/>
    </location>
</feature>
<proteinExistence type="predicted"/>